<reference evidence="1" key="1">
    <citation type="journal article" date="2021" name="Proc. Natl. Acad. Sci. U.S.A.">
        <title>Three genomes in the algal genus Volvox reveal the fate of a haploid sex-determining region after a transition to homothallism.</title>
        <authorList>
            <person name="Yamamoto K."/>
            <person name="Hamaji T."/>
            <person name="Kawai-Toyooka H."/>
            <person name="Matsuzaki R."/>
            <person name="Takahashi F."/>
            <person name="Nishimura Y."/>
            <person name="Kawachi M."/>
            <person name="Noguchi H."/>
            <person name="Minakuchi Y."/>
            <person name="Umen J.G."/>
            <person name="Toyoda A."/>
            <person name="Nozaki H."/>
        </authorList>
    </citation>
    <scope>NUCLEOTIDE SEQUENCE</scope>
    <source>
        <strain evidence="1">NIES-3786</strain>
    </source>
</reference>
<keyword evidence="2" id="KW-1185">Reference proteome</keyword>
<gene>
    <name evidence="1" type="ORF">Vretifemale_17534</name>
</gene>
<proteinExistence type="predicted"/>
<feature type="non-terminal residue" evidence="1">
    <location>
        <position position="188"/>
    </location>
</feature>
<organism evidence="1 2">
    <name type="scientific">Volvox reticuliferus</name>
    <dbReference type="NCBI Taxonomy" id="1737510"/>
    <lineage>
        <taxon>Eukaryota</taxon>
        <taxon>Viridiplantae</taxon>
        <taxon>Chlorophyta</taxon>
        <taxon>core chlorophytes</taxon>
        <taxon>Chlorophyceae</taxon>
        <taxon>CS clade</taxon>
        <taxon>Chlamydomonadales</taxon>
        <taxon>Volvocaceae</taxon>
        <taxon>Volvox</taxon>
    </lineage>
</organism>
<accession>A0A8J4CVX0</accession>
<sequence length="188" mass="21034">VHYPGFWMYIVPTRRWCLAPSGGGHGHRQTLTAAMGCLPLVISDLVMQPFEPEMDWEAFSMRVAQSDVPGMHTSLDAVDDMVYDRMQAAVQCAAQHLLYSSSNGAVMQEDGRWDAFETILEILRMQQLHPGLHPRSTAIVTSVSGALWDAATSIWLSMAMRSGRHGRTSTLYLWRNRCTAIKRVLVGK</sequence>
<dbReference type="OrthoDB" id="1924787at2759"/>
<evidence type="ECO:0008006" key="3">
    <source>
        <dbReference type="Google" id="ProtNLM"/>
    </source>
</evidence>
<evidence type="ECO:0000313" key="1">
    <source>
        <dbReference type="EMBL" id="GIL89839.1"/>
    </source>
</evidence>
<dbReference type="Proteomes" id="UP000747110">
    <property type="component" value="Unassembled WGS sequence"/>
</dbReference>
<protein>
    <recommendedName>
        <fullName evidence="3">Exostosin GT47 domain-containing protein</fullName>
    </recommendedName>
</protein>
<dbReference type="PANTHER" id="PTHR11062:SF376">
    <property type="entry name" value="EXOSTOSIN FAMILY PROTEIN"/>
    <property type="match status" value="1"/>
</dbReference>
<comment type="caution">
    <text evidence="1">The sequence shown here is derived from an EMBL/GenBank/DDBJ whole genome shotgun (WGS) entry which is preliminary data.</text>
</comment>
<name>A0A8J4CVX0_9CHLO</name>
<dbReference type="EMBL" id="BNCP01000052">
    <property type="protein sequence ID" value="GIL89839.1"/>
    <property type="molecule type" value="Genomic_DNA"/>
</dbReference>
<evidence type="ECO:0000313" key="2">
    <source>
        <dbReference type="Proteomes" id="UP000747110"/>
    </source>
</evidence>
<dbReference type="GO" id="GO:0016757">
    <property type="term" value="F:glycosyltransferase activity"/>
    <property type="evidence" value="ECO:0007669"/>
    <property type="project" value="InterPro"/>
</dbReference>
<dbReference type="AlphaFoldDB" id="A0A8J4CVX0"/>
<dbReference type="PANTHER" id="PTHR11062">
    <property type="entry name" value="EXOSTOSIN HEPARAN SULFATE GLYCOSYLTRANSFERASE -RELATED"/>
    <property type="match status" value="1"/>
</dbReference>
<dbReference type="InterPro" id="IPR004263">
    <property type="entry name" value="Exostosin"/>
</dbReference>